<dbReference type="SUPFAM" id="SSF49785">
    <property type="entry name" value="Galactose-binding domain-like"/>
    <property type="match status" value="1"/>
</dbReference>
<dbReference type="Gene3D" id="2.60.120.260">
    <property type="entry name" value="Galactose-binding domain-like"/>
    <property type="match status" value="2"/>
</dbReference>
<protein>
    <recommendedName>
        <fullName evidence="4">Beta-galactosidase jelly roll domain-containing protein</fullName>
    </recommendedName>
</protein>
<evidence type="ECO:0000256" key="2">
    <source>
        <dbReference type="ARBA" id="ARBA00023295"/>
    </source>
</evidence>
<dbReference type="InterPro" id="IPR014716">
    <property type="entry name" value="Fibrinogen_a/b/g_C_1"/>
</dbReference>
<dbReference type="NCBIfam" id="NF040941">
    <property type="entry name" value="GGGWT_bact"/>
    <property type="match status" value="1"/>
</dbReference>
<feature type="region of interest" description="Disordered" evidence="3">
    <location>
        <begin position="949"/>
        <end position="978"/>
    </location>
</feature>
<dbReference type="Gene3D" id="2.60.40.10">
    <property type="entry name" value="Immunoglobulins"/>
    <property type="match status" value="1"/>
</dbReference>
<evidence type="ECO:0000259" key="4">
    <source>
        <dbReference type="Pfam" id="PF13364"/>
    </source>
</evidence>
<dbReference type="InterPro" id="IPR025300">
    <property type="entry name" value="BetaGal_jelly_roll_dom"/>
</dbReference>
<dbReference type="InterPro" id="IPR036056">
    <property type="entry name" value="Fibrinogen-like_C"/>
</dbReference>
<keyword evidence="6" id="KW-1185">Reference proteome</keyword>
<proteinExistence type="predicted"/>
<dbReference type="GO" id="GO:0004553">
    <property type="term" value="F:hydrolase activity, hydrolyzing O-glycosyl compounds"/>
    <property type="evidence" value="ECO:0007669"/>
    <property type="project" value="UniProtKB-ARBA"/>
</dbReference>
<evidence type="ECO:0000313" key="6">
    <source>
        <dbReference type="Proteomes" id="UP000316252"/>
    </source>
</evidence>
<keyword evidence="2" id="KW-0326">Glycosidase</keyword>
<comment type="caution">
    <text evidence="5">The sequence shown here is derived from an EMBL/GenBank/DDBJ whole genome shotgun (WGS) entry which is preliminary data.</text>
</comment>
<dbReference type="SUPFAM" id="SSF75011">
    <property type="entry name" value="3-carboxy-cis,cis-mucoante lactonizing enzyme"/>
    <property type="match status" value="1"/>
</dbReference>
<dbReference type="InterPro" id="IPR008979">
    <property type="entry name" value="Galactose-bd-like_sf"/>
</dbReference>
<feature type="domain" description="Beta-galactosidase jelly roll" evidence="4">
    <location>
        <begin position="1040"/>
        <end position="1133"/>
    </location>
</feature>
<dbReference type="Proteomes" id="UP000316252">
    <property type="component" value="Unassembled WGS sequence"/>
</dbReference>
<dbReference type="RefSeq" id="WP_141163770.1">
    <property type="nucleotide sequence ID" value="NZ_VHQG01000002.1"/>
</dbReference>
<organism evidence="5 6">
    <name type="scientific">Schumannella soli</name>
    <dbReference type="NCBI Taxonomy" id="2590779"/>
    <lineage>
        <taxon>Bacteria</taxon>
        <taxon>Bacillati</taxon>
        <taxon>Actinomycetota</taxon>
        <taxon>Actinomycetes</taxon>
        <taxon>Micrococcales</taxon>
        <taxon>Microbacteriaceae</taxon>
        <taxon>Schumannella</taxon>
    </lineage>
</organism>
<reference evidence="5 6" key="1">
    <citation type="submission" date="2019-06" db="EMBL/GenBank/DDBJ databases">
        <authorList>
            <person name="Li F."/>
        </authorList>
    </citation>
    <scope>NUCLEOTIDE SEQUENCE [LARGE SCALE GENOMIC DNA]</scope>
    <source>
        <strain evidence="5 6">10F1D-1</strain>
    </source>
</reference>
<accession>A0A506XUB0</accession>
<dbReference type="Pfam" id="PF13364">
    <property type="entry name" value="BetaGal_ABD2"/>
    <property type="match status" value="1"/>
</dbReference>
<dbReference type="GO" id="GO:0005975">
    <property type="term" value="P:carbohydrate metabolic process"/>
    <property type="evidence" value="ECO:0007669"/>
    <property type="project" value="UniProtKB-ARBA"/>
</dbReference>
<name>A0A506XUB0_9MICO</name>
<gene>
    <name evidence="5" type="ORF">FJ657_11625</name>
</gene>
<dbReference type="Gene3D" id="3.90.215.10">
    <property type="entry name" value="Gamma Fibrinogen, chain A, domain 1"/>
    <property type="match status" value="1"/>
</dbReference>
<dbReference type="AlphaFoldDB" id="A0A506XUB0"/>
<evidence type="ECO:0000313" key="5">
    <source>
        <dbReference type="EMBL" id="TPW76414.1"/>
    </source>
</evidence>
<dbReference type="SUPFAM" id="SSF56496">
    <property type="entry name" value="Fibrinogen C-terminal domain-like"/>
    <property type="match status" value="1"/>
</dbReference>
<dbReference type="EMBL" id="VHQG01000002">
    <property type="protein sequence ID" value="TPW76414.1"/>
    <property type="molecule type" value="Genomic_DNA"/>
</dbReference>
<keyword evidence="1" id="KW-0378">Hydrolase</keyword>
<dbReference type="InterPro" id="IPR013783">
    <property type="entry name" value="Ig-like_fold"/>
</dbReference>
<dbReference type="OrthoDB" id="9802683at2"/>
<evidence type="ECO:0000256" key="1">
    <source>
        <dbReference type="ARBA" id="ARBA00022801"/>
    </source>
</evidence>
<sequence length="1152" mass="118094">MSHSPLTARGRIRLGVIALLGGALAAGALAPLPALAEAPIPVPDGKSELTAAASCWEIKQGDPASVDGVYWLWTPQLGAADRFYCDQTTDGGGWLLIGRGRESWGTTDEGRGTSAQVREPVTGQAAFDARQLSSATIEALLGGGKVSDLADGVRLRRATNVAGTSFQESRFTFASPRDDWSWWFNSQQRVKTWKIGTSSGTGGQTAAFGSGSGLNRVETNNSSPQGWTDGFGFGSSVTGSTAADSWLWSKDASSGYARGFTQVFLRPKTTSTTLYTAIPDGGSAATTVAPVASSFALPTNWGVAGLGAAPQSVEGNVQVGAFAESNGVVYVGGNFTTVQKTSSGGSAVAQPYLAAFDRATGELKTAFRPQLNNQVKGIAALPDGRIAIGGNFTTLNGQPKAGLAVIDPTTGATDASWTGRIIDRQNNVPAVRAMDVQDGWLYVGGVFTHTTGGTQTSEVYTKLGARFKVGDGTPDASWNPEFNGKVMALDASPRGDRVYYAGFFSTSKTSATLKAAALNTTDAGSLGWTPTYSSDVNYQQAVKEVGDTVWLGGSEHSLFSYGRPSLNLLTTSVGNAGGDFQSIATDGTTVYGSCHCFQTQYIGGTTWPNIGTSWSAAQKINSVAAWNAASGAYQKSFSPTLSTLYGAGGWSLFVDSTGMLWAGGDYSYSERASTTRQWSGGFIRYPKRDATPPTTPSSLAVTAVGSQVGLSWGGSTDASGAVTYQVLRNDRVVATTTTTSITLPDAPAATKYFVRAADAAGNISASTPAAKIGSTPPPVDPVGNPNIITAGSTWSYKYDGEAAPAGWNTPAGDTAGWSSGTAPLGWGTASIATTVTTSVTPKPLTAYYRKSVNVSTSGLSSVSLTTRADDGIVVYVNGVEVARKDIDAGAVGVGTYANAAPSTAAATAAPLTVTVPASAFVNGANVIAAEVHANYRSTPNTSFELTATATTGGTTPVDVPDPVDPVDPGGPTTPTDPGGALAAGTVLVAPGSSWAYSYPVDAPATDWRTPAFDASSWATGAAPVGWGSTSIVTPVTTTATPKPSSLYFRGGFDLAAGATVPNGLTVTTRADDGIIVFLNGTEIGRSNLIAGAIGHNTYANSAPSTAAAVASPVVFDVPANLVTSGRNTIAVQVVSNYRSSPSVSFDLGVVVK</sequence>
<evidence type="ECO:0000256" key="3">
    <source>
        <dbReference type="SAM" id="MobiDB-lite"/>
    </source>
</evidence>